<evidence type="ECO:0000256" key="2">
    <source>
        <dbReference type="SAM" id="SignalP"/>
    </source>
</evidence>
<dbReference type="AlphaFoldDB" id="A0A172WPB3"/>
<organism evidence="4 5">
    <name type="scientific">Stutzerimonas stutzeri</name>
    <name type="common">Pseudomonas stutzeri</name>
    <dbReference type="NCBI Taxonomy" id="316"/>
    <lineage>
        <taxon>Bacteria</taxon>
        <taxon>Pseudomonadati</taxon>
        <taxon>Pseudomonadota</taxon>
        <taxon>Gammaproteobacteria</taxon>
        <taxon>Pseudomonadales</taxon>
        <taxon>Pseudomonadaceae</taxon>
        <taxon>Stutzerimonas</taxon>
    </lineage>
</organism>
<sequence>MIKFNTRLVSTSLFALFMAAGASQASAQEASQPQAPQAAPAMQASDISDKKLEKFADSLGEIMEIRQDFTAKLEKTGDPAEAQQLQQQANEKMMETVENNNLSIEEYNAINQAVQNNPQLRDKVISMIQS</sequence>
<feature type="chain" id="PRO_5008002780" description="DUF4168 domain-containing protein" evidence="2">
    <location>
        <begin position="28"/>
        <end position="130"/>
    </location>
</feature>
<dbReference type="EMBL" id="CP015641">
    <property type="protein sequence ID" value="ANF25312.1"/>
    <property type="molecule type" value="Genomic_DNA"/>
</dbReference>
<gene>
    <name evidence="4" type="ORF">PS273GM_09205</name>
</gene>
<reference evidence="4 5" key="1">
    <citation type="submission" date="2016-05" db="EMBL/GenBank/DDBJ databases">
        <title>Genome sequence of Pseudomonas stutzeri 273 and identification of the exopolysaccharide biosynthesis locus.</title>
        <authorList>
            <person name="Wu S."/>
            <person name="Sun C."/>
        </authorList>
    </citation>
    <scope>NUCLEOTIDE SEQUENCE [LARGE SCALE GENOMIC DNA]</scope>
    <source>
        <strain evidence="4 5">273</strain>
    </source>
</reference>
<keyword evidence="2" id="KW-0732">Signal</keyword>
<evidence type="ECO:0000313" key="5">
    <source>
        <dbReference type="Proteomes" id="UP000077787"/>
    </source>
</evidence>
<dbReference type="Pfam" id="PF13767">
    <property type="entry name" value="DUF4168"/>
    <property type="match status" value="1"/>
</dbReference>
<dbReference type="InterPro" id="IPR025433">
    <property type="entry name" value="DUF4168"/>
</dbReference>
<feature type="compositionally biased region" description="Low complexity" evidence="1">
    <location>
        <begin position="25"/>
        <end position="45"/>
    </location>
</feature>
<feature type="domain" description="DUF4168" evidence="3">
    <location>
        <begin position="48"/>
        <end position="124"/>
    </location>
</feature>
<dbReference type="OrthoDB" id="6900175at2"/>
<dbReference type="RefSeq" id="WP_045431339.1">
    <property type="nucleotide sequence ID" value="NZ_CP015641.1"/>
</dbReference>
<proteinExistence type="predicted"/>
<dbReference type="Proteomes" id="UP000077787">
    <property type="component" value="Chromosome"/>
</dbReference>
<protein>
    <recommendedName>
        <fullName evidence="3">DUF4168 domain-containing protein</fullName>
    </recommendedName>
</protein>
<evidence type="ECO:0000313" key="4">
    <source>
        <dbReference type="EMBL" id="ANF25312.1"/>
    </source>
</evidence>
<evidence type="ECO:0000256" key="1">
    <source>
        <dbReference type="SAM" id="MobiDB-lite"/>
    </source>
</evidence>
<feature type="signal peptide" evidence="2">
    <location>
        <begin position="1"/>
        <end position="27"/>
    </location>
</feature>
<evidence type="ECO:0000259" key="3">
    <source>
        <dbReference type="Pfam" id="PF13767"/>
    </source>
</evidence>
<accession>A0A172WPB3</accession>
<name>A0A172WPB3_STUST</name>
<feature type="region of interest" description="Disordered" evidence="1">
    <location>
        <begin position="25"/>
        <end position="47"/>
    </location>
</feature>